<evidence type="ECO:0000256" key="15">
    <source>
        <dbReference type="ARBA" id="ARBA00023136"/>
    </source>
</evidence>
<evidence type="ECO:0000256" key="8">
    <source>
        <dbReference type="ARBA" id="ARBA00022692"/>
    </source>
</evidence>
<keyword evidence="5" id="KW-0597">Phosphoprotein</keyword>
<gene>
    <name evidence="23" type="ORF">MtrunA17_Chr1g0165261</name>
</gene>
<evidence type="ECO:0000256" key="4">
    <source>
        <dbReference type="ARBA" id="ARBA00022527"/>
    </source>
</evidence>
<keyword evidence="8 21" id="KW-0812">Transmembrane</keyword>
<dbReference type="Pfam" id="PF00069">
    <property type="entry name" value="Pkinase"/>
    <property type="match status" value="1"/>
</dbReference>
<dbReference type="EMBL" id="PSQE01000001">
    <property type="protein sequence ID" value="RHN78416.1"/>
    <property type="molecule type" value="Genomic_DNA"/>
</dbReference>
<dbReference type="InterPro" id="IPR051420">
    <property type="entry name" value="Ser_Thr_Kinases_DiverseReg"/>
</dbReference>
<protein>
    <recommendedName>
        <fullName evidence="3">non-specific serine/threonine protein kinase</fullName>
        <ecNumber evidence="3">2.7.11.1</ecNumber>
    </recommendedName>
</protein>
<dbReference type="InterPro" id="IPR000719">
    <property type="entry name" value="Prot_kinase_dom"/>
</dbReference>
<dbReference type="Pfam" id="PF13855">
    <property type="entry name" value="LRR_8"/>
    <property type="match status" value="1"/>
</dbReference>
<comment type="catalytic activity">
    <reaction evidence="19">
        <text>L-seryl-[protein] + ATP = O-phospho-L-seryl-[protein] + ADP + H(+)</text>
        <dbReference type="Rhea" id="RHEA:17989"/>
        <dbReference type="Rhea" id="RHEA-COMP:9863"/>
        <dbReference type="Rhea" id="RHEA-COMP:11604"/>
        <dbReference type="ChEBI" id="CHEBI:15378"/>
        <dbReference type="ChEBI" id="CHEBI:29999"/>
        <dbReference type="ChEBI" id="CHEBI:30616"/>
        <dbReference type="ChEBI" id="CHEBI:83421"/>
        <dbReference type="ChEBI" id="CHEBI:456216"/>
        <dbReference type="EC" id="2.7.11.1"/>
    </reaction>
</comment>
<reference evidence="23" key="1">
    <citation type="journal article" date="2018" name="Nat. Plants">
        <title>Whole-genome landscape of Medicago truncatula symbiotic genes.</title>
        <authorList>
            <person name="Pecrix Y."/>
            <person name="Gamas P."/>
            <person name="Carrere S."/>
        </authorList>
    </citation>
    <scope>NUCLEOTIDE SEQUENCE</scope>
    <source>
        <tissue evidence="23">Leaves</tissue>
    </source>
</reference>
<dbReference type="Gene3D" id="3.30.200.20">
    <property type="entry name" value="Phosphorylase Kinase, domain 1"/>
    <property type="match status" value="1"/>
</dbReference>
<evidence type="ECO:0000256" key="5">
    <source>
        <dbReference type="ARBA" id="ARBA00022553"/>
    </source>
</evidence>
<evidence type="ECO:0000256" key="2">
    <source>
        <dbReference type="ARBA" id="ARBA00009592"/>
    </source>
</evidence>
<keyword evidence="13 20" id="KW-0067">ATP-binding</keyword>
<dbReference type="FunFam" id="3.80.10.10:FF:000383">
    <property type="entry name" value="Leucine-rich repeat receptor protein kinase EMS1"/>
    <property type="match status" value="1"/>
</dbReference>
<dbReference type="GO" id="GO:0005524">
    <property type="term" value="F:ATP binding"/>
    <property type="evidence" value="ECO:0007669"/>
    <property type="project" value="UniProtKB-UniRule"/>
</dbReference>
<dbReference type="PROSITE" id="PS50011">
    <property type="entry name" value="PROTEIN_KINASE_DOM"/>
    <property type="match status" value="1"/>
</dbReference>
<dbReference type="Gramene" id="rna1968">
    <property type="protein sequence ID" value="RHN78416.1"/>
    <property type="gene ID" value="gene1968"/>
</dbReference>
<accession>A0A396JJK7</accession>
<comment type="caution">
    <text evidence="23">The sequence shown here is derived from an EMBL/GenBank/DDBJ whole genome shotgun (WGS) entry which is preliminary data.</text>
</comment>
<evidence type="ECO:0000256" key="6">
    <source>
        <dbReference type="ARBA" id="ARBA00022614"/>
    </source>
</evidence>
<dbReference type="AlphaFoldDB" id="A0A396JJK7"/>
<comment type="similarity">
    <text evidence="2">Belongs to the RLP family.</text>
</comment>
<name>A0A396JJK7_MEDTR</name>
<comment type="catalytic activity">
    <reaction evidence="18">
        <text>L-threonyl-[protein] + ATP = O-phospho-L-threonyl-[protein] + ADP + H(+)</text>
        <dbReference type="Rhea" id="RHEA:46608"/>
        <dbReference type="Rhea" id="RHEA-COMP:11060"/>
        <dbReference type="Rhea" id="RHEA-COMP:11605"/>
        <dbReference type="ChEBI" id="CHEBI:15378"/>
        <dbReference type="ChEBI" id="CHEBI:30013"/>
        <dbReference type="ChEBI" id="CHEBI:30616"/>
        <dbReference type="ChEBI" id="CHEBI:61977"/>
        <dbReference type="ChEBI" id="CHEBI:456216"/>
        <dbReference type="EC" id="2.7.11.1"/>
    </reaction>
</comment>
<dbReference type="InterPro" id="IPR032675">
    <property type="entry name" value="LRR_dom_sf"/>
</dbReference>
<evidence type="ECO:0000256" key="3">
    <source>
        <dbReference type="ARBA" id="ARBA00012513"/>
    </source>
</evidence>
<evidence type="ECO:0000256" key="12">
    <source>
        <dbReference type="ARBA" id="ARBA00022777"/>
    </source>
</evidence>
<dbReference type="FunFam" id="3.80.10.10:FF:000111">
    <property type="entry name" value="LRR receptor-like serine/threonine-protein kinase ERECTA"/>
    <property type="match status" value="1"/>
</dbReference>
<evidence type="ECO:0000256" key="19">
    <source>
        <dbReference type="ARBA" id="ARBA00048679"/>
    </source>
</evidence>
<sequence length="596" mass="66553">MELSDNNFYGHISPNWGKCKKLTSLQISNNNLTGSIPQELGGATQLQELNLSSNHLTGKIPKELGNLSLLIKLSINNNNLLGEVPVQIASLQALTALELEKNNLSGFIPRRLGRLSELIHLNLSQNRFEGNIPIEFGQLEVIEDLDLSGNFLNGTIPSMLGQLNHIQTLNLSHNNLSGTIPLSYGKMLSLTIVDISYNQLEGPIPNIPAFLKAPIEALRNNKGLCGNVSGLEPCSTSGGNFHNFHSHKTNKILDLVLPLTLGTLLLALFVYGFSYLFYHTSRKKEYKPTEEFQTENLFATWSFDGKMVYENIIEATEDFDNKHLIGVGGHGNVYKAELPSGQVVAVKKLHLLEHEEMSNMKAFNNEIHALTEIRHRNIVKLYGFCSHRLHSFLVYEFLEKGSMYNILKDNEQAAEFDWNKRVNIIKDIANALFYLHHDCSPPIVHRDISSKNVILDLEYVAHVSDFGTSKFLNPNSSNMTSFAGTFGYAAPELAYTMEVNEKCDVYSFGILTLEILYGKHPGDVVTSLWQQASQSVMDVTLDPMPLIDKLDQRLPHPTNTIVQEVSSVLRIAVACITKSPCSRPTMEQVCKQLVMS</sequence>
<evidence type="ECO:0000256" key="18">
    <source>
        <dbReference type="ARBA" id="ARBA00047899"/>
    </source>
</evidence>
<evidence type="ECO:0000256" key="16">
    <source>
        <dbReference type="ARBA" id="ARBA00023170"/>
    </source>
</evidence>
<dbReference type="SUPFAM" id="SSF52058">
    <property type="entry name" value="L domain-like"/>
    <property type="match status" value="1"/>
</dbReference>
<dbReference type="GO" id="GO:0004674">
    <property type="term" value="F:protein serine/threonine kinase activity"/>
    <property type="evidence" value="ECO:0007669"/>
    <property type="project" value="UniProtKB-KW"/>
</dbReference>
<keyword evidence="10" id="KW-0677">Repeat</keyword>
<dbReference type="Gene3D" id="3.80.10.10">
    <property type="entry name" value="Ribonuclease Inhibitor"/>
    <property type="match status" value="1"/>
</dbReference>
<dbReference type="PANTHER" id="PTHR48005">
    <property type="entry name" value="LEUCINE RICH REPEAT KINASE 2"/>
    <property type="match status" value="1"/>
</dbReference>
<evidence type="ECO:0000256" key="21">
    <source>
        <dbReference type="SAM" id="Phobius"/>
    </source>
</evidence>
<evidence type="ECO:0000256" key="17">
    <source>
        <dbReference type="ARBA" id="ARBA00023180"/>
    </source>
</evidence>
<evidence type="ECO:0000256" key="11">
    <source>
        <dbReference type="ARBA" id="ARBA00022741"/>
    </source>
</evidence>
<dbReference type="InterPro" id="IPR017441">
    <property type="entry name" value="Protein_kinase_ATP_BS"/>
</dbReference>
<evidence type="ECO:0000256" key="9">
    <source>
        <dbReference type="ARBA" id="ARBA00022729"/>
    </source>
</evidence>
<evidence type="ECO:0000256" key="14">
    <source>
        <dbReference type="ARBA" id="ARBA00022989"/>
    </source>
</evidence>
<evidence type="ECO:0000256" key="20">
    <source>
        <dbReference type="PROSITE-ProRule" id="PRU10141"/>
    </source>
</evidence>
<dbReference type="InterPro" id="IPR001611">
    <property type="entry name" value="Leu-rich_rpt"/>
</dbReference>
<feature type="transmembrane region" description="Helical" evidence="21">
    <location>
        <begin position="255"/>
        <end position="278"/>
    </location>
</feature>
<dbReference type="PROSITE" id="PS00109">
    <property type="entry name" value="PROTEIN_KINASE_TYR"/>
    <property type="match status" value="1"/>
</dbReference>
<keyword evidence="7 23" id="KW-0808">Transferase</keyword>
<evidence type="ECO:0000256" key="10">
    <source>
        <dbReference type="ARBA" id="ARBA00022737"/>
    </source>
</evidence>
<dbReference type="PANTHER" id="PTHR48005:SF70">
    <property type="entry name" value="MDIS1-INTERACTING RECEPTOR LIKE KINASE 2-LIKE"/>
    <property type="match status" value="1"/>
</dbReference>
<evidence type="ECO:0000313" key="23">
    <source>
        <dbReference type="EMBL" id="RHN78416.1"/>
    </source>
</evidence>
<comment type="subcellular location">
    <subcellularLocation>
        <location evidence="1">Membrane</location>
        <topology evidence="1">Single-pass type I membrane protein</topology>
    </subcellularLocation>
</comment>
<dbReference type="InterPro" id="IPR011009">
    <property type="entry name" value="Kinase-like_dom_sf"/>
</dbReference>
<keyword evidence="17" id="KW-0325">Glycoprotein</keyword>
<dbReference type="PROSITE" id="PS00107">
    <property type="entry name" value="PROTEIN_KINASE_ATP"/>
    <property type="match status" value="1"/>
</dbReference>
<keyword evidence="12" id="KW-0418">Kinase</keyword>
<dbReference type="FunFam" id="1.10.510.10:FF:000445">
    <property type="entry name" value="MDIS1-interacting receptor like kinase 2"/>
    <property type="match status" value="1"/>
</dbReference>
<feature type="binding site" evidence="20">
    <location>
        <position position="348"/>
    </location>
    <ligand>
        <name>ATP</name>
        <dbReference type="ChEBI" id="CHEBI:30616"/>
    </ligand>
</feature>
<evidence type="ECO:0000259" key="22">
    <source>
        <dbReference type="PROSITE" id="PS50011"/>
    </source>
</evidence>
<dbReference type="Pfam" id="PF00560">
    <property type="entry name" value="LRR_1"/>
    <property type="match status" value="4"/>
</dbReference>
<dbReference type="InterPro" id="IPR008266">
    <property type="entry name" value="Tyr_kinase_AS"/>
</dbReference>
<keyword evidence="14 21" id="KW-1133">Transmembrane helix</keyword>
<dbReference type="FunFam" id="3.30.200.20:FF:000309">
    <property type="entry name" value="Leucine-rich repeat receptor protein kinase MSP1"/>
    <property type="match status" value="1"/>
</dbReference>
<keyword evidence="9" id="KW-0732">Signal</keyword>
<organism evidence="23">
    <name type="scientific">Medicago truncatula</name>
    <name type="common">Barrel medic</name>
    <name type="synonym">Medicago tribuloides</name>
    <dbReference type="NCBI Taxonomy" id="3880"/>
    <lineage>
        <taxon>Eukaryota</taxon>
        <taxon>Viridiplantae</taxon>
        <taxon>Streptophyta</taxon>
        <taxon>Embryophyta</taxon>
        <taxon>Tracheophyta</taxon>
        <taxon>Spermatophyta</taxon>
        <taxon>Magnoliopsida</taxon>
        <taxon>eudicotyledons</taxon>
        <taxon>Gunneridae</taxon>
        <taxon>Pentapetalae</taxon>
        <taxon>rosids</taxon>
        <taxon>fabids</taxon>
        <taxon>Fabales</taxon>
        <taxon>Fabaceae</taxon>
        <taxon>Papilionoideae</taxon>
        <taxon>50 kb inversion clade</taxon>
        <taxon>NPAAA clade</taxon>
        <taxon>Hologalegina</taxon>
        <taxon>IRL clade</taxon>
        <taxon>Trifolieae</taxon>
        <taxon>Medicago</taxon>
    </lineage>
</organism>
<dbReference type="SUPFAM" id="SSF56112">
    <property type="entry name" value="Protein kinase-like (PK-like)"/>
    <property type="match status" value="1"/>
</dbReference>
<evidence type="ECO:0000256" key="13">
    <source>
        <dbReference type="ARBA" id="ARBA00022840"/>
    </source>
</evidence>
<keyword evidence="11 20" id="KW-0547">Nucleotide-binding</keyword>
<dbReference type="GO" id="GO:0016020">
    <property type="term" value="C:membrane"/>
    <property type="evidence" value="ECO:0007669"/>
    <property type="project" value="UniProtKB-SubCell"/>
</dbReference>
<keyword evidence="4" id="KW-0723">Serine/threonine-protein kinase</keyword>
<proteinExistence type="inferred from homology"/>
<keyword evidence="15 21" id="KW-0472">Membrane</keyword>
<dbReference type="EC" id="2.7.11.1" evidence="3"/>
<dbReference type="Proteomes" id="UP000265566">
    <property type="component" value="Chromosome 1"/>
</dbReference>
<dbReference type="Gene3D" id="1.10.510.10">
    <property type="entry name" value="Transferase(Phosphotransferase) domain 1"/>
    <property type="match status" value="1"/>
</dbReference>
<evidence type="ECO:0000256" key="7">
    <source>
        <dbReference type="ARBA" id="ARBA00022679"/>
    </source>
</evidence>
<keyword evidence="6" id="KW-0433">Leucine-rich repeat</keyword>
<feature type="domain" description="Protein kinase" evidence="22">
    <location>
        <begin position="319"/>
        <end position="595"/>
    </location>
</feature>
<keyword evidence="16" id="KW-0675">Receptor</keyword>
<evidence type="ECO:0000256" key="1">
    <source>
        <dbReference type="ARBA" id="ARBA00004479"/>
    </source>
</evidence>